<name>A0A6B9GI11_PANCY</name>
<keyword evidence="1" id="KW-0614">Plasmid</keyword>
<evidence type="ECO:0000313" key="2">
    <source>
        <dbReference type="Proteomes" id="UP000502005"/>
    </source>
</evidence>
<evidence type="ECO:0000313" key="1">
    <source>
        <dbReference type="EMBL" id="QGY33166.1"/>
    </source>
</evidence>
<proteinExistence type="predicted"/>
<dbReference type="AlphaFoldDB" id="A0A6B9GI11"/>
<organism evidence="1 2">
    <name type="scientific">Pantoea cypripedii</name>
    <name type="common">Pectobacterium cypripedii</name>
    <name type="synonym">Erwinia cypripedii</name>
    <dbReference type="NCBI Taxonomy" id="55209"/>
    <lineage>
        <taxon>Bacteria</taxon>
        <taxon>Pseudomonadati</taxon>
        <taxon>Pseudomonadota</taxon>
        <taxon>Gammaproteobacteria</taxon>
        <taxon>Enterobacterales</taxon>
        <taxon>Erwiniaceae</taxon>
        <taxon>Pantoea</taxon>
    </lineage>
</organism>
<dbReference type="SUPFAM" id="SSF51445">
    <property type="entry name" value="(Trans)glycosidases"/>
    <property type="match status" value="1"/>
</dbReference>
<evidence type="ECO:0008006" key="3">
    <source>
        <dbReference type="Google" id="ProtNLM"/>
    </source>
</evidence>
<geneLocation type="plasmid" evidence="2">
    <name>pne1b</name>
</geneLocation>
<dbReference type="EMBL" id="CP024770">
    <property type="protein sequence ID" value="QGY33166.1"/>
    <property type="molecule type" value="Genomic_DNA"/>
</dbReference>
<feature type="non-terminal residue" evidence="1">
    <location>
        <position position="1"/>
    </location>
</feature>
<protein>
    <recommendedName>
        <fullName evidence="3">Alpha-amylase</fullName>
    </recommendedName>
</protein>
<dbReference type="Proteomes" id="UP000502005">
    <property type="component" value="Plasmid pNE1B"/>
</dbReference>
<dbReference type="Gene3D" id="3.20.20.80">
    <property type="entry name" value="Glycosidases"/>
    <property type="match status" value="1"/>
</dbReference>
<dbReference type="InterPro" id="IPR017853">
    <property type="entry name" value="GH"/>
</dbReference>
<gene>
    <name evidence="1" type="ORF">CUN67_30095</name>
</gene>
<accession>A0A6B9GI11</accession>
<sequence length="101" mass="10938">AAELLLLTPGTVQIFYGDESLRPFGPTGSDPIQGTRSDMNWQDIGGKAASNVAHWQKLGQFRARHPAIGMGRQTTLSLPGGYGFVREKGDDKVIVIWAGQQ</sequence>
<reference evidence="1 2" key="1">
    <citation type="submission" date="2017-11" db="EMBL/GenBank/DDBJ databases">
        <title>Genome sequence of Pantoea cypripedii NE1.</title>
        <authorList>
            <person name="Nascimento F.X."/>
        </authorList>
    </citation>
    <scope>NUCLEOTIDE SEQUENCE [LARGE SCALE GENOMIC DNA]</scope>
    <source>
        <strain evidence="1 2">NE1</strain>
        <plasmid evidence="2">pne1b</plasmid>
    </source>
</reference>